<dbReference type="GO" id="GO:0005737">
    <property type="term" value="C:cytoplasm"/>
    <property type="evidence" value="ECO:0007669"/>
    <property type="project" value="TreeGrafter"/>
</dbReference>
<reference evidence="13 14" key="1">
    <citation type="journal article" date="2019" name="Int. J. Syst. Evol. Microbiol.">
        <title>Capsulimonas corticalis gen. nov., sp. nov., an aerobic capsulated bacterium, of a novel bacterial order, Capsulimonadales ord. nov., of the class Armatimonadia of the phylum Armatimonadetes.</title>
        <authorList>
            <person name="Li J."/>
            <person name="Kudo C."/>
            <person name="Tonouchi A."/>
        </authorList>
    </citation>
    <scope>NUCLEOTIDE SEQUENCE [LARGE SCALE GENOMIC DNA]</scope>
    <source>
        <strain evidence="13 14">AX-7</strain>
    </source>
</reference>
<keyword evidence="14" id="KW-1185">Reference proteome</keyword>
<dbReference type="OrthoDB" id="9810015at2"/>
<dbReference type="RefSeq" id="WP_119322470.1">
    <property type="nucleotide sequence ID" value="NZ_AP025739.1"/>
</dbReference>
<evidence type="ECO:0000256" key="10">
    <source>
        <dbReference type="ARBA" id="ARBA00023180"/>
    </source>
</evidence>
<dbReference type="InterPro" id="IPR036291">
    <property type="entry name" value="NAD(P)-bd_dom_sf"/>
</dbReference>
<evidence type="ECO:0000256" key="7">
    <source>
        <dbReference type="ARBA" id="ARBA00023027"/>
    </source>
</evidence>
<dbReference type="GO" id="GO:0042732">
    <property type="term" value="P:D-xylose metabolic process"/>
    <property type="evidence" value="ECO:0007669"/>
    <property type="project" value="InterPro"/>
</dbReference>
<evidence type="ECO:0000313" key="13">
    <source>
        <dbReference type="EMBL" id="BDI31232.1"/>
    </source>
</evidence>
<keyword evidence="5" id="KW-0735">Signal-anchor</keyword>
<dbReference type="Gene3D" id="3.40.50.720">
    <property type="entry name" value="NAD(P)-binding Rossmann-like Domain"/>
    <property type="match status" value="1"/>
</dbReference>
<keyword evidence="3" id="KW-0812">Transmembrane</keyword>
<evidence type="ECO:0000256" key="5">
    <source>
        <dbReference type="ARBA" id="ARBA00022968"/>
    </source>
</evidence>
<dbReference type="SUPFAM" id="SSF51735">
    <property type="entry name" value="NAD(P)-binding Rossmann-fold domains"/>
    <property type="match status" value="1"/>
</dbReference>
<keyword evidence="8" id="KW-0333">Golgi apparatus</keyword>
<accession>A0A402CYT6</accession>
<evidence type="ECO:0000256" key="1">
    <source>
        <dbReference type="ARBA" id="ARBA00001911"/>
    </source>
</evidence>
<name>A0A402CYT6_9BACT</name>
<evidence type="ECO:0000256" key="9">
    <source>
        <dbReference type="ARBA" id="ARBA00023136"/>
    </source>
</evidence>
<proteinExistence type="predicted"/>
<dbReference type="GO" id="GO:0033320">
    <property type="term" value="P:UDP-D-xylose biosynthetic process"/>
    <property type="evidence" value="ECO:0007669"/>
    <property type="project" value="UniProtKB-UniPathway"/>
</dbReference>
<comment type="cofactor">
    <cofactor evidence="1">
        <name>NAD(+)</name>
        <dbReference type="ChEBI" id="CHEBI:57540"/>
    </cofactor>
</comment>
<keyword evidence="4" id="KW-0210">Decarboxylase</keyword>
<gene>
    <name evidence="13" type="ORF">CCAX7_32830</name>
</gene>
<keyword evidence="6" id="KW-1133">Transmembrane helix</keyword>
<sequence>MARAIITGGAGFLGSHLSDRLLAEGYDVVAVDNLITGNTDNIAHLASNPHFQFIEQDIIQPYTVDGPVDAIYHFASPASPVDYLELPLETLLVGSVGTHNTLELAKAKGARFLVASTSEVYGDPTVHPQTEEYWGNVNPNGTRAVYDEAKRYAEAVTFAYRRLYNLDAKIVRIFNTYGPRMRVKDGRVVPAFISQALRGEPLTVFGSGTQTRSFCFVSDLIDGIYKLSVSDQSGPINVGNPTERTMIQFAHEILKATGSKSEITYLPLPTADDPKQRNPDITKARTLLGWEPKVSLEEGLGSTIEYFRTKLD</sequence>
<dbReference type="FunFam" id="3.40.50.720:FF:000065">
    <property type="entry name" value="UDP-glucuronic acid decarboxylase 1"/>
    <property type="match status" value="1"/>
</dbReference>
<organism evidence="13 14">
    <name type="scientific">Capsulimonas corticalis</name>
    <dbReference type="NCBI Taxonomy" id="2219043"/>
    <lineage>
        <taxon>Bacteria</taxon>
        <taxon>Bacillati</taxon>
        <taxon>Armatimonadota</taxon>
        <taxon>Armatimonadia</taxon>
        <taxon>Capsulimonadales</taxon>
        <taxon>Capsulimonadaceae</taxon>
        <taxon>Capsulimonas</taxon>
    </lineage>
</organism>
<evidence type="ECO:0000256" key="2">
    <source>
        <dbReference type="ARBA" id="ARBA00004323"/>
    </source>
</evidence>
<keyword evidence="9" id="KW-0472">Membrane</keyword>
<keyword evidence="10" id="KW-0325">Glycoprotein</keyword>
<dbReference type="KEGG" id="ccot:CCAX7_32830"/>
<dbReference type="PANTHER" id="PTHR43078:SF6">
    <property type="entry name" value="UDP-GLUCURONIC ACID DECARBOXYLASE 1"/>
    <property type="match status" value="1"/>
</dbReference>
<dbReference type="GO" id="GO:0048040">
    <property type="term" value="F:UDP-glucuronate decarboxylase activity"/>
    <property type="evidence" value="ECO:0007669"/>
    <property type="project" value="TreeGrafter"/>
</dbReference>
<protein>
    <submittedName>
        <fullName evidence="13">Epimerase</fullName>
    </submittedName>
</protein>
<evidence type="ECO:0000256" key="6">
    <source>
        <dbReference type="ARBA" id="ARBA00022989"/>
    </source>
</evidence>
<evidence type="ECO:0000256" key="12">
    <source>
        <dbReference type="ARBA" id="ARBA00037859"/>
    </source>
</evidence>
<keyword evidence="11" id="KW-0456">Lyase</keyword>
<evidence type="ECO:0000256" key="3">
    <source>
        <dbReference type="ARBA" id="ARBA00022692"/>
    </source>
</evidence>
<dbReference type="PANTHER" id="PTHR43078">
    <property type="entry name" value="UDP-GLUCURONIC ACID DECARBOXYLASE-RELATED"/>
    <property type="match status" value="1"/>
</dbReference>
<evidence type="ECO:0000313" key="14">
    <source>
        <dbReference type="Proteomes" id="UP000287394"/>
    </source>
</evidence>
<evidence type="ECO:0000256" key="8">
    <source>
        <dbReference type="ARBA" id="ARBA00023034"/>
    </source>
</evidence>
<dbReference type="Pfam" id="PF01370">
    <property type="entry name" value="Epimerase"/>
    <property type="match status" value="1"/>
</dbReference>
<comment type="subcellular location">
    <subcellularLocation>
        <location evidence="2">Golgi apparatus membrane</location>
        <topology evidence="2">Single-pass type II membrane protein</topology>
    </subcellularLocation>
    <subcellularLocation>
        <location evidence="12">Golgi apparatus</location>
        <location evidence="12">Golgi stack membrane</location>
    </subcellularLocation>
</comment>
<keyword evidence="7" id="KW-0520">NAD</keyword>
<dbReference type="CDD" id="cd05230">
    <property type="entry name" value="UGD_SDR_e"/>
    <property type="match status" value="1"/>
</dbReference>
<evidence type="ECO:0000256" key="11">
    <source>
        <dbReference type="ARBA" id="ARBA00023239"/>
    </source>
</evidence>
<dbReference type="InterPro" id="IPR001509">
    <property type="entry name" value="Epimerase_deHydtase"/>
</dbReference>
<evidence type="ECO:0000256" key="4">
    <source>
        <dbReference type="ARBA" id="ARBA00022793"/>
    </source>
</evidence>
<dbReference type="Proteomes" id="UP000287394">
    <property type="component" value="Chromosome"/>
</dbReference>
<dbReference type="GO" id="GO:0070403">
    <property type="term" value="F:NAD+ binding"/>
    <property type="evidence" value="ECO:0007669"/>
    <property type="project" value="InterPro"/>
</dbReference>
<dbReference type="EMBL" id="AP025739">
    <property type="protein sequence ID" value="BDI31232.1"/>
    <property type="molecule type" value="Genomic_DNA"/>
</dbReference>
<dbReference type="InterPro" id="IPR044516">
    <property type="entry name" value="UXS-like"/>
</dbReference>
<dbReference type="AlphaFoldDB" id="A0A402CYT6"/>